<dbReference type="InterPro" id="IPR010718">
    <property type="entry name" value="DUF1294"/>
</dbReference>
<keyword evidence="1" id="KW-1133">Transmembrane helix</keyword>
<feature type="transmembrane region" description="Helical" evidence="1">
    <location>
        <begin position="35"/>
        <end position="55"/>
    </location>
</feature>
<keyword evidence="3" id="KW-1185">Reference proteome</keyword>
<keyword evidence="1" id="KW-0472">Membrane</keyword>
<proteinExistence type="predicted"/>
<evidence type="ECO:0000256" key="1">
    <source>
        <dbReference type="SAM" id="Phobius"/>
    </source>
</evidence>
<dbReference type="InterPro" id="IPR012156">
    <property type="entry name" value="Cold_shock_CspA"/>
</dbReference>
<evidence type="ECO:0000313" key="3">
    <source>
        <dbReference type="Proteomes" id="UP000431269"/>
    </source>
</evidence>
<dbReference type="AlphaFoldDB" id="A0A6I6MH60"/>
<organism evidence="2 3">
    <name type="scientific">Terricaulis silvestris</name>
    <dbReference type="NCBI Taxonomy" id="2686094"/>
    <lineage>
        <taxon>Bacteria</taxon>
        <taxon>Pseudomonadati</taxon>
        <taxon>Pseudomonadota</taxon>
        <taxon>Alphaproteobacteria</taxon>
        <taxon>Caulobacterales</taxon>
        <taxon>Caulobacteraceae</taxon>
        <taxon>Terricaulis</taxon>
    </lineage>
</organism>
<accession>A0A6I6MH60</accession>
<protein>
    <recommendedName>
        <fullName evidence="4">DUF1294 domain-containing protein</fullName>
    </recommendedName>
</protein>
<sequence length="91" mass="10061">MTLLLAWAGINVIAFLAFGWDKRQSIHHGSRIAERTLIALALLGGALGALTGQQVFRHKTQKQPFRLLLWCAAVINILAAIVLIRFDWIAA</sequence>
<dbReference type="EMBL" id="CP047045">
    <property type="protein sequence ID" value="QGZ94140.1"/>
    <property type="molecule type" value="Genomic_DNA"/>
</dbReference>
<feature type="transmembrane region" description="Helical" evidence="1">
    <location>
        <begin position="67"/>
        <end position="86"/>
    </location>
</feature>
<evidence type="ECO:0008006" key="4">
    <source>
        <dbReference type="Google" id="ProtNLM"/>
    </source>
</evidence>
<evidence type="ECO:0000313" key="2">
    <source>
        <dbReference type="EMBL" id="QGZ94140.1"/>
    </source>
</evidence>
<dbReference type="PIRSF" id="PIRSF002599">
    <property type="entry name" value="Cold_shock_A"/>
    <property type="match status" value="1"/>
</dbReference>
<keyword evidence="1" id="KW-0812">Transmembrane</keyword>
<gene>
    <name evidence="2" type="ORF">DSM104635_00956</name>
</gene>
<dbReference type="Proteomes" id="UP000431269">
    <property type="component" value="Chromosome"/>
</dbReference>
<reference evidence="3" key="1">
    <citation type="submission" date="2019-12" db="EMBL/GenBank/DDBJ databases">
        <title>Complete genome of Terracaulis silvestris 0127_4.</title>
        <authorList>
            <person name="Vieira S."/>
            <person name="Riedel T."/>
            <person name="Sproer C."/>
            <person name="Pascual J."/>
            <person name="Boedeker C."/>
            <person name="Overmann J."/>
        </authorList>
    </citation>
    <scope>NUCLEOTIDE SEQUENCE [LARGE SCALE GENOMIC DNA]</scope>
    <source>
        <strain evidence="3">0127_4</strain>
    </source>
</reference>
<dbReference type="KEGG" id="tsv:DSM104635_00956"/>
<name>A0A6I6MH60_9CAUL</name>
<dbReference type="GO" id="GO:0003676">
    <property type="term" value="F:nucleic acid binding"/>
    <property type="evidence" value="ECO:0007669"/>
    <property type="project" value="InterPro"/>
</dbReference>
<dbReference type="Pfam" id="PF06961">
    <property type="entry name" value="DUF1294"/>
    <property type="match status" value="1"/>
</dbReference>
<dbReference type="RefSeq" id="WP_158765100.1">
    <property type="nucleotide sequence ID" value="NZ_CP047045.1"/>
</dbReference>